<dbReference type="EMBL" id="GBXM01097146">
    <property type="protein sequence ID" value="JAH11431.1"/>
    <property type="molecule type" value="Transcribed_RNA"/>
</dbReference>
<proteinExistence type="predicted"/>
<reference evidence="1" key="1">
    <citation type="submission" date="2014-11" db="EMBL/GenBank/DDBJ databases">
        <authorList>
            <person name="Amaro Gonzalez C."/>
        </authorList>
    </citation>
    <scope>NUCLEOTIDE SEQUENCE</scope>
</reference>
<reference evidence="1" key="2">
    <citation type="journal article" date="2015" name="Fish Shellfish Immunol.">
        <title>Early steps in the European eel (Anguilla anguilla)-Vibrio vulnificus interaction in the gills: Role of the RtxA13 toxin.</title>
        <authorList>
            <person name="Callol A."/>
            <person name="Pajuelo D."/>
            <person name="Ebbesson L."/>
            <person name="Teles M."/>
            <person name="MacKenzie S."/>
            <person name="Amaro C."/>
        </authorList>
    </citation>
    <scope>NUCLEOTIDE SEQUENCE</scope>
</reference>
<dbReference type="AlphaFoldDB" id="A0A0E9Q3H1"/>
<sequence length="24" mass="2977">MLYNFIKLNCHKFIVTLIYNNKMD</sequence>
<organism evidence="1">
    <name type="scientific">Anguilla anguilla</name>
    <name type="common">European freshwater eel</name>
    <name type="synonym">Muraena anguilla</name>
    <dbReference type="NCBI Taxonomy" id="7936"/>
    <lineage>
        <taxon>Eukaryota</taxon>
        <taxon>Metazoa</taxon>
        <taxon>Chordata</taxon>
        <taxon>Craniata</taxon>
        <taxon>Vertebrata</taxon>
        <taxon>Euteleostomi</taxon>
        <taxon>Actinopterygii</taxon>
        <taxon>Neopterygii</taxon>
        <taxon>Teleostei</taxon>
        <taxon>Anguilliformes</taxon>
        <taxon>Anguillidae</taxon>
        <taxon>Anguilla</taxon>
    </lineage>
</organism>
<protein>
    <submittedName>
        <fullName evidence="1">Uncharacterized protein</fullName>
    </submittedName>
</protein>
<evidence type="ECO:0000313" key="1">
    <source>
        <dbReference type="EMBL" id="JAH11431.1"/>
    </source>
</evidence>
<name>A0A0E9Q3H1_ANGAN</name>
<accession>A0A0E9Q3H1</accession>